<accession>A0A6I3LQW1</accession>
<evidence type="ECO:0000256" key="2">
    <source>
        <dbReference type="PIRSR" id="PIRSR620019-2"/>
    </source>
</evidence>
<dbReference type="EMBL" id="WMJX01000022">
    <property type="protein sequence ID" value="MTG98562.1"/>
    <property type="molecule type" value="Genomic_DNA"/>
</dbReference>
<dbReference type="OrthoDB" id="9794407at2"/>
<sequence length="217" mass="23744">MKEKAIIIGAGTYGQVYAEYLKEDYKILGFVDDDLKLKDKVINGYKILGNIEWLFNNCERTINVFVPIGNNKIRVSLLTKLEQQGFNIPSYIHPTVNMHNSVKVGKAVYVLPACNFMPLSIIEDYVMISMGVNVAHHTILGKGSFYSQGNNVGASINIKENAYSGIGVTIMTGVKEIGANSLLGASAVIIRDVPDYAVVVGNPGKIIKYTNLIEQIG</sequence>
<proteinExistence type="inferred from homology"/>
<dbReference type="Pfam" id="PF17836">
    <property type="entry name" value="PglD_N"/>
    <property type="match status" value="1"/>
</dbReference>
<evidence type="ECO:0000313" key="5">
    <source>
        <dbReference type="Proteomes" id="UP000438760"/>
    </source>
</evidence>
<feature type="binding site" evidence="2">
    <location>
        <begin position="32"/>
        <end position="33"/>
    </location>
    <ligand>
        <name>substrate</name>
    </ligand>
</feature>
<dbReference type="SUPFAM" id="SSF51161">
    <property type="entry name" value="Trimeric LpxA-like enzymes"/>
    <property type="match status" value="1"/>
</dbReference>
<evidence type="ECO:0000259" key="3">
    <source>
        <dbReference type="Pfam" id="PF17836"/>
    </source>
</evidence>
<dbReference type="CDD" id="cd03360">
    <property type="entry name" value="LbH_AT_putative"/>
    <property type="match status" value="1"/>
</dbReference>
<protein>
    <submittedName>
        <fullName evidence="4">Sialic acid O-acetyltransferase</fullName>
    </submittedName>
</protein>
<feature type="binding site" evidence="2">
    <location>
        <position position="69"/>
    </location>
    <ligand>
        <name>substrate</name>
    </ligand>
</feature>
<feature type="binding site" evidence="2">
    <location>
        <position position="166"/>
    </location>
    <ligand>
        <name>acetyl-CoA</name>
        <dbReference type="ChEBI" id="CHEBI:57288"/>
    </ligand>
</feature>
<dbReference type="Gene3D" id="3.40.50.20">
    <property type="match status" value="1"/>
</dbReference>
<keyword evidence="4" id="KW-0808">Transferase</keyword>
<dbReference type="RefSeq" id="WP_155092585.1">
    <property type="nucleotide sequence ID" value="NZ_WMJX01000022.1"/>
</dbReference>
<dbReference type="Gene3D" id="2.160.10.10">
    <property type="entry name" value="Hexapeptide repeat proteins"/>
    <property type="match status" value="1"/>
</dbReference>
<evidence type="ECO:0000256" key="1">
    <source>
        <dbReference type="ARBA" id="ARBA00007274"/>
    </source>
</evidence>
<dbReference type="InterPro" id="IPR050179">
    <property type="entry name" value="Trans_hexapeptide_repeat"/>
</dbReference>
<gene>
    <name evidence="4" type="ORF">GJV76_10565</name>
</gene>
<feature type="domain" description="PglD N-terminal" evidence="3">
    <location>
        <begin position="5"/>
        <end position="81"/>
    </location>
</feature>
<dbReference type="PANTHER" id="PTHR43300:SF7">
    <property type="entry name" value="UDP-N-ACETYLBACILLOSAMINE N-ACETYLTRANSFERASE"/>
    <property type="match status" value="1"/>
</dbReference>
<dbReference type="GO" id="GO:0016740">
    <property type="term" value="F:transferase activity"/>
    <property type="evidence" value="ECO:0007669"/>
    <property type="project" value="UniProtKB-KW"/>
</dbReference>
<dbReference type="InterPro" id="IPR020019">
    <property type="entry name" value="AcTrfase_PglD-like"/>
</dbReference>
<comment type="caution">
    <text evidence="4">The sequence shown here is derived from an EMBL/GenBank/DDBJ whole genome shotgun (WGS) entry which is preliminary data.</text>
</comment>
<keyword evidence="5" id="KW-1185">Reference proteome</keyword>
<dbReference type="AlphaFoldDB" id="A0A6I3LQW1"/>
<organism evidence="4 5">
    <name type="scientific">Myroides albus</name>
    <dbReference type="NCBI Taxonomy" id="2562892"/>
    <lineage>
        <taxon>Bacteria</taxon>
        <taxon>Pseudomonadati</taxon>
        <taxon>Bacteroidota</taxon>
        <taxon>Flavobacteriia</taxon>
        <taxon>Flavobacteriales</taxon>
        <taxon>Flavobacteriaceae</taxon>
        <taxon>Myroides</taxon>
    </lineage>
</organism>
<dbReference type="PANTHER" id="PTHR43300">
    <property type="entry name" value="ACETYLTRANSFERASE"/>
    <property type="match status" value="1"/>
</dbReference>
<dbReference type="Proteomes" id="UP000438760">
    <property type="component" value="Unassembled WGS sequence"/>
</dbReference>
<dbReference type="InterPro" id="IPR041561">
    <property type="entry name" value="PglD_N"/>
</dbReference>
<evidence type="ECO:0000313" key="4">
    <source>
        <dbReference type="EMBL" id="MTG98562.1"/>
    </source>
</evidence>
<name>A0A6I3LQW1_9FLAO</name>
<comment type="similarity">
    <text evidence="1">Belongs to the transferase hexapeptide repeat family.</text>
</comment>
<reference evidence="4 5" key="1">
    <citation type="submission" date="2019-11" db="EMBL/GenBank/DDBJ databases">
        <title>Genome of Strain BIT-d1.</title>
        <authorList>
            <person name="Yang Y."/>
        </authorList>
    </citation>
    <scope>NUCLEOTIDE SEQUENCE [LARGE SCALE GENOMIC DNA]</scope>
    <source>
        <strain evidence="4 5">BIT-d1</strain>
    </source>
</reference>
<dbReference type="InterPro" id="IPR011004">
    <property type="entry name" value="Trimer_LpxA-like_sf"/>
</dbReference>